<dbReference type="Proteomes" id="UP000295172">
    <property type="component" value="Unassembled WGS sequence"/>
</dbReference>
<keyword evidence="9" id="KW-1185">Reference proteome</keyword>
<dbReference type="Pfam" id="PF02653">
    <property type="entry name" value="BPD_transp_2"/>
    <property type="match status" value="1"/>
</dbReference>
<feature type="region of interest" description="Disordered" evidence="6">
    <location>
        <begin position="1"/>
        <end position="20"/>
    </location>
</feature>
<evidence type="ECO:0000256" key="6">
    <source>
        <dbReference type="SAM" id="MobiDB-lite"/>
    </source>
</evidence>
<name>A0A4R4XBF3_9ACTN</name>
<feature type="transmembrane region" description="Helical" evidence="7">
    <location>
        <begin position="86"/>
        <end position="104"/>
    </location>
</feature>
<keyword evidence="4 7" id="KW-1133">Transmembrane helix</keyword>
<feature type="transmembrane region" description="Helical" evidence="7">
    <location>
        <begin position="290"/>
        <end position="308"/>
    </location>
</feature>
<gene>
    <name evidence="8" type="ORF">E1218_08800</name>
</gene>
<evidence type="ECO:0000313" key="8">
    <source>
        <dbReference type="EMBL" id="TDD27884.1"/>
    </source>
</evidence>
<evidence type="ECO:0000256" key="2">
    <source>
        <dbReference type="ARBA" id="ARBA00022475"/>
    </source>
</evidence>
<reference evidence="8 9" key="1">
    <citation type="submission" date="2019-02" db="EMBL/GenBank/DDBJ databases">
        <title>Draft genome sequences of novel Actinobacteria.</title>
        <authorList>
            <person name="Sahin N."/>
            <person name="Ay H."/>
            <person name="Saygin H."/>
        </authorList>
    </citation>
    <scope>NUCLEOTIDE SEQUENCE [LARGE SCALE GENOMIC DNA]</scope>
    <source>
        <strain evidence="8 9">16K104</strain>
    </source>
</reference>
<evidence type="ECO:0000313" key="9">
    <source>
        <dbReference type="Proteomes" id="UP000295172"/>
    </source>
</evidence>
<dbReference type="InterPro" id="IPR001851">
    <property type="entry name" value="ABC_transp_permease"/>
</dbReference>
<proteinExistence type="predicted"/>
<keyword evidence="5 7" id="KW-0472">Membrane</keyword>
<keyword evidence="3 7" id="KW-0812">Transmembrane</keyword>
<dbReference type="EMBL" id="SMKR01000028">
    <property type="protein sequence ID" value="TDD27884.1"/>
    <property type="molecule type" value="Genomic_DNA"/>
</dbReference>
<evidence type="ECO:0000256" key="5">
    <source>
        <dbReference type="ARBA" id="ARBA00023136"/>
    </source>
</evidence>
<comment type="subcellular location">
    <subcellularLocation>
        <location evidence="1">Cell membrane</location>
        <topology evidence="1">Multi-pass membrane protein</topology>
    </subcellularLocation>
</comment>
<protein>
    <submittedName>
        <fullName evidence="8">ABC transporter permease</fullName>
    </submittedName>
</protein>
<feature type="transmembrane region" description="Helical" evidence="7">
    <location>
        <begin position="265"/>
        <end position="283"/>
    </location>
</feature>
<dbReference type="GO" id="GO:0022857">
    <property type="term" value="F:transmembrane transporter activity"/>
    <property type="evidence" value="ECO:0007669"/>
    <property type="project" value="InterPro"/>
</dbReference>
<evidence type="ECO:0000256" key="3">
    <source>
        <dbReference type="ARBA" id="ARBA00022692"/>
    </source>
</evidence>
<evidence type="ECO:0000256" key="4">
    <source>
        <dbReference type="ARBA" id="ARBA00022989"/>
    </source>
</evidence>
<organism evidence="8 9">
    <name type="scientific">Kribbella turkmenica</name>
    <dbReference type="NCBI Taxonomy" id="2530375"/>
    <lineage>
        <taxon>Bacteria</taxon>
        <taxon>Bacillati</taxon>
        <taxon>Actinomycetota</taxon>
        <taxon>Actinomycetes</taxon>
        <taxon>Propionibacteriales</taxon>
        <taxon>Kribbellaceae</taxon>
        <taxon>Kribbella</taxon>
    </lineage>
</organism>
<sequence length="341" mass="35171">MTAVDTAPKGQEQRRQSSRSSLWRVLTGPKADITMVLAAMVVIFAAIDARAFFNSYNIWNIFIGASLLLVMAVGATFVLITGGVDLSVGSVLVFSGVVSAKVMIALGPEGWGASIIGILVSVAAGAAWGVINGIVVTKLRVPALIATLGSYGAAQGLAQVISNGNDAKDVPPELVDTLGVGRLAGVPWLVVVALLVSLVGGLVLAFTRFGRRTYTIGSNAEAARRVGIRVDRHLISVYSIAGSLAGLAGIMSYSQYGSTTLAGHATDNLSVIAAVVIGGTSLFGGIGTVFGTVVGVLIPAVLANGLVIAGLNSFWRDTAVGVVLVVAVYLDQWRRRRRPGT</sequence>
<feature type="transmembrane region" description="Helical" evidence="7">
    <location>
        <begin position="186"/>
        <end position="206"/>
    </location>
</feature>
<dbReference type="AlphaFoldDB" id="A0A4R4XBF3"/>
<dbReference type="GO" id="GO:0005886">
    <property type="term" value="C:plasma membrane"/>
    <property type="evidence" value="ECO:0007669"/>
    <property type="project" value="UniProtKB-SubCell"/>
</dbReference>
<accession>A0A4R4XBF3</accession>
<comment type="caution">
    <text evidence="8">The sequence shown here is derived from an EMBL/GenBank/DDBJ whole genome shotgun (WGS) entry which is preliminary data.</text>
</comment>
<dbReference type="CDD" id="cd06579">
    <property type="entry name" value="TM_PBP1_transp_AraH_like"/>
    <property type="match status" value="1"/>
</dbReference>
<feature type="transmembrane region" description="Helical" evidence="7">
    <location>
        <begin position="60"/>
        <end position="80"/>
    </location>
</feature>
<evidence type="ECO:0000256" key="7">
    <source>
        <dbReference type="SAM" id="Phobius"/>
    </source>
</evidence>
<keyword evidence="2" id="KW-1003">Cell membrane</keyword>
<dbReference type="RefSeq" id="WP_132318129.1">
    <property type="nucleotide sequence ID" value="NZ_SMKR01000028.1"/>
</dbReference>
<evidence type="ECO:0000256" key="1">
    <source>
        <dbReference type="ARBA" id="ARBA00004651"/>
    </source>
</evidence>
<dbReference type="OrthoDB" id="9808136at2"/>
<feature type="transmembrane region" description="Helical" evidence="7">
    <location>
        <begin position="111"/>
        <end position="131"/>
    </location>
</feature>
<dbReference type="PANTHER" id="PTHR32196:SF72">
    <property type="entry name" value="RIBOSE IMPORT PERMEASE PROTEIN RBSC"/>
    <property type="match status" value="1"/>
</dbReference>
<dbReference type="PANTHER" id="PTHR32196">
    <property type="entry name" value="ABC TRANSPORTER PERMEASE PROTEIN YPHD-RELATED-RELATED"/>
    <property type="match status" value="1"/>
</dbReference>
<feature type="transmembrane region" description="Helical" evidence="7">
    <location>
        <begin position="234"/>
        <end position="253"/>
    </location>
</feature>